<feature type="compositionally biased region" description="Low complexity" evidence="1">
    <location>
        <begin position="49"/>
        <end position="59"/>
    </location>
</feature>
<feature type="region of interest" description="Disordered" evidence="1">
    <location>
        <begin position="348"/>
        <end position="566"/>
    </location>
</feature>
<dbReference type="RefSeq" id="XP_053022740.1">
    <property type="nucleotide sequence ID" value="XM_053172258.1"/>
</dbReference>
<feature type="compositionally biased region" description="Polar residues" evidence="1">
    <location>
        <begin position="869"/>
        <end position="880"/>
    </location>
</feature>
<evidence type="ECO:0000313" key="2">
    <source>
        <dbReference type="EMBL" id="WAQ87185.1"/>
    </source>
</evidence>
<feature type="compositionally biased region" description="Polar residues" evidence="1">
    <location>
        <begin position="71"/>
        <end position="108"/>
    </location>
</feature>
<reference evidence="2" key="1">
    <citation type="submission" date="2022-10" db="EMBL/GenBank/DDBJ databases">
        <title>Puccinia triticina Genome sequencing and assembly.</title>
        <authorList>
            <person name="Li C."/>
        </authorList>
    </citation>
    <scope>NUCLEOTIDE SEQUENCE</scope>
    <source>
        <strain evidence="2">Pt15</strain>
    </source>
</reference>
<sequence>MAATDRSGEGREQVEVEKKPGWNNYLCPPSPFLKGWQSVNPKDYPYFIPTPQQQQTAQASITKDPRLLPTSLASNNPAVAETQQPNLGQTEPTQNVTQATNPTQNQRNSKPEPKLNTDVLFLKPQRKPMLQNSGRALNTCPEAEAIKPLFQPPSQPIPMEVEKENDPEDPFADWGSPKEAQAATAPSRGKKRNFLRVESDDEDSLGAELEAKTEPQFEELLKPLKLDRNLLEIIIRTVIIKIKLLDSRKIHQETVGTLDRFKNLTIGLNPNHAKLYEEKLSEAVGKVRLIQSEFDKVTETIGDELKSSIEDSVTKHREILHSLTLDPKGLFSDHWKPKQVQYVEAMAPPSNHDVNPTSSAREDYGVGASNDINATSVETTKPTKEADAWDSWGDDTANQASNPEPPPPANPSECPWGSDEPAESKTADKPQAESKGNSDDPFGWGDANDSSKPSAGDAWGASSKSNADQGGWGNPASTSNNGAATGFGGQDGGWGARSTGSDSQSQDQNRGGRGRGGRGGFGRGGARGDGGNGGGGFRGGGFGGGGSAGSGWGGGGAGGGGAGGGGFGGGGGFSGGGAGGGGFSGGGAGGGGFGGGGAGRGFGGRGRGFGEERGFGGGGRGFRGEGGFRGRGRGGGGDGGFGGRSDAGGGWQSGGFGAQAFKSGGSEVASGGWQTPKPAPPNRQAVNYNAIAPEVPEQLNSWGPPPAAGIGAQGSKNGGSDVAASGWGSPKSASPNRQAGGADKTDAWDSWGDPEVSNSVADSAPAKATAVVAKSKEDPKSKEDQPPSNENDSGWDPMPTDHPETGKTFTDWDEASKHNEKTPVLDYDGKITIDPSAESTTQAEPTSRAAPTPQVAGEAPGVVEKPAQPESTSQHVTPQVSAPAIPEKPAGDDQWGGW</sequence>
<dbReference type="PANTHER" id="PTHR40903">
    <property type="entry name" value="GLYCINE-RICH CELL WALL STRUCTURAL PROTEIN 1-LIKE"/>
    <property type="match status" value="1"/>
</dbReference>
<feature type="compositionally biased region" description="Gly residues" evidence="1">
    <location>
        <begin position="629"/>
        <end position="657"/>
    </location>
</feature>
<feature type="compositionally biased region" description="Basic and acidic residues" evidence="1">
    <location>
        <begin position="814"/>
        <end position="831"/>
    </location>
</feature>
<feature type="compositionally biased region" description="Basic and acidic residues" evidence="1">
    <location>
        <begin position="774"/>
        <end position="785"/>
    </location>
</feature>
<feature type="region of interest" description="Disordered" evidence="1">
    <location>
        <begin position="45"/>
        <end position="114"/>
    </location>
</feature>
<dbReference type="PANTHER" id="PTHR40903:SF1">
    <property type="entry name" value="HYPHALLY REGULATED CELL WALL PROTEIN 3"/>
    <property type="match status" value="1"/>
</dbReference>
<dbReference type="GeneID" id="77813152"/>
<proteinExistence type="predicted"/>
<keyword evidence="3" id="KW-1185">Reference proteome</keyword>
<feature type="region of interest" description="Disordered" evidence="1">
    <location>
        <begin position="603"/>
        <end position="898"/>
    </location>
</feature>
<feature type="compositionally biased region" description="Gly residues" evidence="1">
    <location>
        <begin position="485"/>
        <end position="495"/>
    </location>
</feature>
<organism evidence="2 3">
    <name type="scientific">Puccinia triticina</name>
    <dbReference type="NCBI Taxonomy" id="208348"/>
    <lineage>
        <taxon>Eukaryota</taxon>
        <taxon>Fungi</taxon>
        <taxon>Dikarya</taxon>
        <taxon>Basidiomycota</taxon>
        <taxon>Pucciniomycotina</taxon>
        <taxon>Pucciniomycetes</taxon>
        <taxon>Pucciniales</taxon>
        <taxon>Pucciniaceae</taxon>
        <taxon>Puccinia</taxon>
    </lineage>
</organism>
<dbReference type="EMBL" id="CP110428">
    <property type="protein sequence ID" value="WAQ87185.1"/>
    <property type="molecule type" value="Genomic_DNA"/>
</dbReference>
<name>A0ABY7CTT2_9BASI</name>
<evidence type="ECO:0000313" key="3">
    <source>
        <dbReference type="Proteomes" id="UP001164743"/>
    </source>
</evidence>
<feature type="compositionally biased region" description="Basic and acidic residues" evidence="1">
    <location>
        <begin position="1"/>
        <end position="20"/>
    </location>
</feature>
<feature type="compositionally biased region" description="Polar residues" evidence="1">
    <location>
        <begin position="370"/>
        <end position="380"/>
    </location>
</feature>
<dbReference type="Proteomes" id="UP001164743">
    <property type="component" value="Chromosome 8A"/>
</dbReference>
<evidence type="ECO:0000256" key="1">
    <source>
        <dbReference type="SAM" id="MobiDB-lite"/>
    </source>
</evidence>
<feature type="compositionally biased region" description="Gly residues" evidence="1">
    <location>
        <begin position="517"/>
        <end position="566"/>
    </location>
</feature>
<gene>
    <name evidence="2" type="ORF">PtA15_8A86</name>
</gene>
<protein>
    <submittedName>
        <fullName evidence="2">Uncharacterized protein</fullName>
    </submittedName>
</protein>
<feature type="region of interest" description="Disordered" evidence="1">
    <location>
        <begin position="151"/>
        <end position="191"/>
    </location>
</feature>
<feature type="compositionally biased region" description="Basic and acidic residues" evidence="1">
    <location>
        <begin position="422"/>
        <end position="438"/>
    </location>
</feature>
<feature type="region of interest" description="Disordered" evidence="1">
    <location>
        <begin position="1"/>
        <end position="24"/>
    </location>
</feature>
<feature type="compositionally biased region" description="Polar residues" evidence="1">
    <location>
        <begin position="498"/>
        <end position="509"/>
    </location>
</feature>
<accession>A0ABY7CTT2</accession>